<dbReference type="EMBL" id="JBIMZQ010000003">
    <property type="protein sequence ID" value="KAL3672983.1"/>
    <property type="molecule type" value="Genomic_DNA"/>
</dbReference>
<comment type="caution">
    <text evidence="1">The sequence shown here is derived from an EMBL/GenBank/DDBJ whole genome shotgun (WGS) entry which is preliminary data.</text>
</comment>
<gene>
    <name evidence="1" type="ORF">V7S43_002280</name>
</gene>
<accession>A0ABD3G1Y5</accession>
<organism evidence="1 2">
    <name type="scientific">Phytophthora oleae</name>
    <dbReference type="NCBI Taxonomy" id="2107226"/>
    <lineage>
        <taxon>Eukaryota</taxon>
        <taxon>Sar</taxon>
        <taxon>Stramenopiles</taxon>
        <taxon>Oomycota</taxon>
        <taxon>Peronosporomycetes</taxon>
        <taxon>Peronosporales</taxon>
        <taxon>Peronosporaceae</taxon>
        <taxon>Phytophthora</taxon>
    </lineage>
</organism>
<evidence type="ECO:0000313" key="1">
    <source>
        <dbReference type="EMBL" id="KAL3672983.1"/>
    </source>
</evidence>
<sequence>MSAAQLSKWTARAEYWVDRGFTPAYIKDKLTGLNGKMNDKNQEKYRLFGAAWGRANPGELGRM</sequence>
<evidence type="ECO:0000313" key="2">
    <source>
        <dbReference type="Proteomes" id="UP001632037"/>
    </source>
</evidence>
<evidence type="ECO:0008006" key="3">
    <source>
        <dbReference type="Google" id="ProtNLM"/>
    </source>
</evidence>
<keyword evidence="2" id="KW-1185">Reference proteome</keyword>
<reference evidence="1 2" key="1">
    <citation type="submission" date="2024-09" db="EMBL/GenBank/DDBJ databases">
        <title>Genome sequencing and assembly of Phytophthora oleae, isolate VK10A, causative agent of rot of olive drupes.</title>
        <authorList>
            <person name="Conti Taguali S."/>
            <person name="Riolo M."/>
            <person name="La Spada F."/>
            <person name="Cacciola S.O."/>
            <person name="Dionisio G."/>
        </authorList>
    </citation>
    <scope>NUCLEOTIDE SEQUENCE [LARGE SCALE GENOMIC DNA]</scope>
    <source>
        <strain evidence="1 2">VK10A</strain>
    </source>
</reference>
<dbReference type="Proteomes" id="UP001632037">
    <property type="component" value="Unassembled WGS sequence"/>
</dbReference>
<dbReference type="AlphaFoldDB" id="A0ABD3G1Y5"/>
<proteinExistence type="predicted"/>
<protein>
    <recommendedName>
        <fullName evidence="3">RxLR effector protein</fullName>
    </recommendedName>
</protein>
<name>A0ABD3G1Y5_9STRA</name>